<dbReference type="EMBL" id="CAJNOJ010001316">
    <property type="protein sequence ID" value="CAF1549102.1"/>
    <property type="molecule type" value="Genomic_DNA"/>
</dbReference>
<comment type="caution">
    <text evidence="2">The sequence shown here is derived from an EMBL/GenBank/DDBJ whole genome shotgun (WGS) entry which is preliminary data.</text>
</comment>
<evidence type="ECO:0000313" key="2">
    <source>
        <dbReference type="EMBL" id="CAF1549102.1"/>
    </source>
</evidence>
<reference evidence="2" key="1">
    <citation type="submission" date="2021-02" db="EMBL/GenBank/DDBJ databases">
        <authorList>
            <person name="Nowell W R."/>
        </authorList>
    </citation>
    <scope>NUCLEOTIDE SEQUENCE</scope>
</reference>
<evidence type="ECO:0000313" key="3">
    <source>
        <dbReference type="Proteomes" id="UP000663852"/>
    </source>
</evidence>
<gene>
    <name evidence="2" type="ORF">EDS130_LOCUS45873</name>
</gene>
<accession>A0A815WUP5</accession>
<protein>
    <submittedName>
        <fullName evidence="2">Uncharacterized protein</fullName>
    </submittedName>
</protein>
<dbReference type="OrthoDB" id="10044633at2759"/>
<proteinExistence type="predicted"/>
<dbReference type="AlphaFoldDB" id="A0A815WUP5"/>
<keyword evidence="1" id="KW-0175">Coiled coil</keyword>
<feature type="coiled-coil region" evidence="1">
    <location>
        <begin position="196"/>
        <end position="223"/>
    </location>
</feature>
<dbReference type="Proteomes" id="UP000663852">
    <property type="component" value="Unassembled WGS sequence"/>
</dbReference>
<organism evidence="2 3">
    <name type="scientific">Adineta ricciae</name>
    <name type="common">Rotifer</name>
    <dbReference type="NCBI Taxonomy" id="249248"/>
    <lineage>
        <taxon>Eukaryota</taxon>
        <taxon>Metazoa</taxon>
        <taxon>Spiralia</taxon>
        <taxon>Gnathifera</taxon>
        <taxon>Rotifera</taxon>
        <taxon>Eurotatoria</taxon>
        <taxon>Bdelloidea</taxon>
        <taxon>Adinetida</taxon>
        <taxon>Adinetidae</taxon>
        <taxon>Adineta</taxon>
    </lineage>
</organism>
<sequence>MNVTSTNGNACGMEIVFYQDRYSSLVNKDQTATNVKSEHVQEEQQKKRRNNCHGNLKLQRYRRKVRKQGLNSIVGTQSSTTGVIAQQTEQNQSNRHLSMRNTSVNYIAISDEVLSQKTSAIFDRTEKFNRLFNEDQKIQFLRQYMALIDQFSYQQLQESQWKYYHHIGMTQNIWHGYVSKTFAEKHSICSSYGKSETLVEQRLKEIESQLKRANSAIEQFEQEILSQCEHNIDCFSAMLELSSTINQLIHEKQQSLQYDLQYKRNILLLDATDHRLVTKFFDLKPNKNHITRARHIWKRTKEQMMIEADIATLEKCLTSTSLQPSFSLVHEIINNVDLDIKNLNVIIETSTTSQLLINEVNRLKTLKIDIIQQAILTSRRKIENLNSLIQTEQNKFSIQNPYMEKTSQWQQLVSDAIENRRIHMNQRAIYIRQ</sequence>
<name>A0A815WUP5_ADIRI</name>
<evidence type="ECO:0000256" key="1">
    <source>
        <dbReference type="SAM" id="Coils"/>
    </source>
</evidence>